<dbReference type="RefSeq" id="WP_117553942.1">
    <property type="nucleotide sequence ID" value="NZ_QVFB01000006.1"/>
</dbReference>
<dbReference type="NCBIfam" id="TIGR01167">
    <property type="entry name" value="LPXTG_anchor"/>
    <property type="match status" value="1"/>
</dbReference>
<evidence type="ECO:0000256" key="5">
    <source>
        <dbReference type="SAM" id="Phobius"/>
    </source>
</evidence>
<feature type="transmembrane region" description="Helical" evidence="5">
    <location>
        <begin position="469"/>
        <end position="487"/>
    </location>
</feature>
<name>A0A3E2W7A4_9FIRM</name>
<evidence type="ECO:0000313" key="8">
    <source>
        <dbReference type="EMBL" id="RGC20114.1"/>
    </source>
</evidence>
<evidence type="ECO:0000256" key="1">
    <source>
        <dbReference type="ARBA" id="ARBA00022512"/>
    </source>
</evidence>
<dbReference type="Gene3D" id="2.60.40.10">
    <property type="entry name" value="Immunoglobulins"/>
    <property type="match status" value="1"/>
</dbReference>
<dbReference type="InterPro" id="IPR041033">
    <property type="entry name" value="SpaA_PFL_dom_1"/>
</dbReference>
<keyword evidence="1" id="KW-0134">Cell wall</keyword>
<keyword evidence="5" id="KW-1133">Transmembrane helix</keyword>
<comment type="caution">
    <text evidence="8">The sequence shown here is derived from an EMBL/GenBank/DDBJ whole genome shotgun (WGS) entry which is preliminary data.</text>
</comment>
<keyword evidence="5" id="KW-0812">Transmembrane</keyword>
<dbReference type="InterPro" id="IPR032334">
    <property type="entry name" value="GramPos_pilinBB"/>
</dbReference>
<dbReference type="Pfam" id="PF00746">
    <property type="entry name" value="Gram_pos_anchor"/>
    <property type="match status" value="1"/>
</dbReference>
<organism evidence="8 9">
    <name type="scientific">Faecalibacterium prausnitzii</name>
    <dbReference type="NCBI Taxonomy" id="853"/>
    <lineage>
        <taxon>Bacteria</taxon>
        <taxon>Bacillati</taxon>
        <taxon>Bacillota</taxon>
        <taxon>Clostridia</taxon>
        <taxon>Eubacteriales</taxon>
        <taxon>Oscillospiraceae</taxon>
        <taxon>Faecalibacterium</taxon>
    </lineage>
</organism>
<feature type="domain" description="Gram-positive cocci surface proteins LPxTG" evidence="7">
    <location>
        <begin position="459"/>
        <end position="494"/>
    </location>
</feature>
<evidence type="ECO:0000256" key="3">
    <source>
        <dbReference type="ARBA" id="ARBA00022729"/>
    </source>
</evidence>
<dbReference type="EMBL" id="QVFB01000006">
    <property type="protein sequence ID" value="RGC20114.1"/>
    <property type="molecule type" value="Genomic_DNA"/>
</dbReference>
<dbReference type="PROSITE" id="PS50847">
    <property type="entry name" value="GRAM_POS_ANCHORING"/>
    <property type="match status" value="1"/>
</dbReference>
<evidence type="ECO:0000313" key="9">
    <source>
        <dbReference type="Proteomes" id="UP000260733"/>
    </source>
</evidence>
<dbReference type="Proteomes" id="UP000260733">
    <property type="component" value="Unassembled WGS sequence"/>
</dbReference>
<dbReference type="Pfam" id="PF17802">
    <property type="entry name" value="SpaA"/>
    <property type="match status" value="1"/>
</dbReference>
<proteinExistence type="predicted"/>
<dbReference type="InterPro" id="IPR008966">
    <property type="entry name" value="Adhesion_dom_sf"/>
</dbReference>
<evidence type="ECO:0000256" key="2">
    <source>
        <dbReference type="ARBA" id="ARBA00022525"/>
    </source>
</evidence>
<feature type="chain" id="PRO_5017759982" evidence="6">
    <location>
        <begin position="28"/>
        <end position="494"/>
    </location>
</feature>
<reference evidence="8 9" key="1">
    <citation type="submission" date="2018-08" db="EMBL/GenBank/DDBJ databases">
        <title>A genome reference for cultivated species of the human gut microbiota.</title>
        <authorList>
            <person name="Zou Y."/>
            <person name="Xue W."/>
            <person name="Luo G."/>
        </authorList>
    </citation>
    <scope>NUCLEOTIDE SEQUENCE [LARGE SCALE GENOMIC DNA]</scope>
    <source>
        <strain evidence="8 9">AM37-13AC</strain>
    </source>
</reference>
<dbReference type="InterPro" id="IPR013783">
    <property type="entry name" value="Ig-like_fold"/>
</dbReference>
<sequence length="494" mass="53440">MKKAMKKLMAALLAVAMVCAMAIPAFADGGNTPRTGSITINGAIEGQTYNIYRILDLEANEGFTAYKYTITRDWETFVTEHDDVFTVKNGIVTSTVTDAATIQTLANDAGDYATIESLKPDGIATAAKPTVSNLPLGYYLVVPEPGVVKNSLCSLGTTNPDVTINEKNGKPTITKQVEHAAGSPASANDATVGDTVKFYVTINAIDGKPENYVMHDKMDKGLTFDDSSVTVKRGEETLKKGTDYELITSPADNDTFDIKFQKNVVKTNDVFTVTYTATLNEKAVVGTDGNKNETNLTYGDNQRVDAEPTKTYTWSFNIFKYFMNGTKEKGLEGAQFILYRKASTGSATEYEYAVMDNNGKIQDWDTDQAKATVLTSPVSGNLTMSGLANGTYYLKEKEAPQGYNPLENDIEIMITAANWTTFGTPSAKIEYKTSTAEDAIFAEAENGTVKVENKSGTVLPDTGGIGTTIFYVVGGGLMVAAAILLITKKRMENR</sequence>
<dbReference type="Pfam" id="PF16569">
    <property type="entry name" value="GramPos_pilinBB"/>
    <property type="match status" value="1"/>
</dbReference>
<evidence type="ECO:0000256" key="6">
    <source>
        <dbReference type="SAM" id="SignalP"/>
    </source>
</evidence>
<feature type="signal peptide" evidence="6">
    <location>
        <begin position="1"/>
        <end position="27"/>
    </location>
</feature>
<accession>A0A3E2W7A4</accession>
<dbReference type="Gene3D" id="2.60.40.740">
    <property type="match status" value="1"/>
</dbReference>
<keyword evidence="5" id="KW-0472">Membrane</keyword>
<evidence type="ECO:0000259" key="7">
    <source>
        <dbReference type="PROSITE" id="PS50847"/>
    </source>
</evidence>
<dbReference type="NCBIfam" id="TIGR04226">
    <property type="entry name" value="RrgB_K2N_iso_D2"/>
    <property type="match status" value="1"/>
</dbReference>
<keyword evidence="3 6" id="KW-0732">Signal</keyword>
<protein>
    <submittedName>
        <fullName evidence="8">Isopeptide-forming domain-containing fimbrial protein</fullName>
    </submittedName>
</protein>
<dbReference type="InterPro" id="IPR019931">
    <property type="entry name" value="LPXTG_anchor"/>
</dbReference>
<keyword evidence="2" id="KW-0964">Secreted</keyword>
<dbReference type="AlphaFoldDB" id="A0A3E2W7A4"/>
<gene>
    <name evidence="8" type="ORF">DW855_05295</name>
</gene>
<dbReference type="InterPro" id="IPR026466">
    <property type="entry name" value="Fim_isopep_form_D2_dom"/>
</dbReference>
<dbReference type="SUPFAM" id="SSF49401">
    <property type="entry name" value="Bacterial adhesins"/>
    <property type="match status" value="1"/>
</dbReference>
<keyword evidence="4" id="KW-0572">Peptidoglycan-anchor</keyword>
<evidence type="ECO:0000256" key="4">
    <source>
        <dbReference type="ARBA" id="ARBA00023088"/>
    </source>
</evidence>